<dbReference type="GO" id="GO:0016491">
    <property type="term" value="F:oxidoreductase activity"/>
    <property type="evidence" value="ECO:0007669"/>
    <property type="project" value="InterPro"/>
</dbReference>
<dbReference type="Pfam" id="PF08240">
    <property type="entry name" value="ADH_N"/>
    <property type="match status" value="1"/>
</dbReference>
<gene>
    <name evidence="3" type="ORF">EV356DRAFT_505072</name>
</gene>
<dbReference type="Proteomes" id="UP000800092">
    <property type="component" value="Unassembled WGS sequence"/>
</dbReference>
<dbReference type="EMBL" id="ML991814">
    <property type="protein sequence ID" value="KAF2232551.1"/>
    <property type="molecule type" value="Genomic_DNA"/>
</dbReference>
<dbReference type="InterPro" id="IPR013154">
    <property type="entry name" value="ADH-like_N"/>
</dbReference>
<organism evidence="3 4">
    <name type="scientific">Viridothelium virens</name>
    <name type="common">Speckled blister lichen</name>
    <name type="synonym">Trypethelium virens</name>
    <dbReference type="NCBI Taxonomy" id="1048519"/>
    <lineage>
        <taxon>Eukaryota</taxon>
        <taxon>Fungi</taxon>
        <taxon>Dikarya</taxon>
        <taxon>Ascomycota</taxon>
        <taxon>Pezizomycotina</taxon>
        <taxon>Dothideomycetes</taxon>
        <taxon>Dothideomycetes incertae sedis</taxon>
        <taxon>Trypetheliales</taxon>
        <taxon>Trypetheliaceae</taxon>
        <taxon>Viridothelium</taxon>
    </lineage>
</organism>
<feature type="compositionally biased region" description="Pro residues" evidence="1">
    <location>
        <begin position="11"/>
        <end position="21"/>
    </location>
</feature>
<evidence type="ECO:0000259" key="2">
    <source>
        <dbReference type="SMART" id="SM00829"/>
    </source>
</evidence>
<dbReference type="OrthoDB" id="3509362at2759"/>
<proteinExistence type="predicted"/>
<accession>A0A6A6H3V1</accession>
<feature type="domain" description="Enoyl reductase (ER)" evidence="2">
    <location>
        <begin position="22"/>
        <end position="342"/>
    </location>
</feature>
<dbReference type="SMART" id="SM00829">
    <property type="entry name" value="PKS_ER"/>
    <property type="match status" value="1"/>
</dbReference>
<dbReference type="InterPro" id="IPR036291">
    <property type="entry name" value="NAD(P)-bd_dom_sf"/>
</dbReference>
<name>A0A6A6H3V1_VIRVR</name>
<dbReference type="PANTHER" id="PTHR43482">
    <property type="entry name" value="PROTEIN AST1-RELATED"/>
    <property type="match status" value="1"/>
</dbReference>
<dbReference type="SUPFAM" id="SSF50129">
    <property type="entry name" value="GroES-like"/>
    <property type="match status" value="1"/>
</dbReference>
<evidence type="ECO:0000313" key="3">
    <source>
        <dbReference type="EMBL" id="KAF2232551.1"/>
    </source>
</evidence>
<dbReference type="SUPFAM" id="SSF51735">
    <property type="entry name" value="NAD(P)-binding Rossmann-fold domains"/>
    <property type="match status" value="1"/>
</dbReference>
<dbReference type="InterPro" id="IPR011032">
    <property type="entry name" value="GroES-like_sf"/>
</dbReference>
<dbReference type="Gene3D" id="3.90.180.10">
    <property type="entry name" value="Medium-chain alcohol dehydrogenases, catalytic domain"/>
    <property type="match status" value="1"/>
</dbReference>
<evidence type="ECO:0000313" key="4">
    <source>
        <dbReference type="Proteomes" id="UP000800092"/>
    </source>
</evidence>
<dbReference type="AlphaFoldDB" id="A0A6A6H3V1"/>
<dbReference type="Pfam" id="PF13602">
    <property type="entry name" value="ADH_zinc_N_2"/>
    <property type="match status" value="1"/>
</dbReference>
<protein>
    <submittedName>
        <fullName evidence="3">Putative zinc-containing alcohol dehydrogenase</fullName>
    </submittedName>
</protein>
<reference evidence="3" key="1">
    <citation type="journal article" date="2020" name="Stud. Mycol.">
        <title>101 Dothideomycetes genomes: a test case for predicting lifestyles and emergence of pathogens.</title>
        <authorList>
            <person name="Haridas S."/>
            <person name="Albert R."/>
            <person name="Binder M."/>
            <person name="Bloem J."/>
            <person name="Labutti K."/>
            <person name="Salamov A."/>
            <person name="Andreopoulos B."/>
            <person name="Baker S."/>
            <person name="Barry K."/>
            <person name="Bills G."/>
            <person name="Bluhm B."/>
            <person name="Cannon C."/>
            <person name="Castanera R."/>
            <person name="Culley D."/>
            <person name="Daum C."/>
            <person name="Ezra D."/>
            <person name="Gonzalez J."/>
            <person name="Henrissat B."/>
            <person name="Kuo A."/>
            <person name="Liang C."/>
            <person name="Lipzen A."/>
            <person name="Lutzoni F."/>
            <person name="Magnuson J."/>
            <person name="Mondo S."/>
            <person name="Nolan M."/>
            <person name="Ohm R."/>
            <person name="Pangilinan J."/>
            <person name="Park H.-J."/>
            <person name="Ramirez L."/>
            <person name="Alfaro M."/>
            <person name="Sun H."/>
            <person name="Tritt A."/>
            <person name="Yoshinaga Y."/>
            <person name="Zwiers L.-H."/>
            <person name="Turgeon B."/>
            <person name="Goodwin S."/>
            <person name="Spatafora J."/>
            <person name="Crous P."/>
            <person name="Grigoriev I."/>
        </authorList>
    </citation>
    <scope>NUCLEOTIDE SEQUENCE</scope>
    <source>
        <strain evidence="3">Tuck. ex Michener</strain>
    </source>
</reference>
<dbReference type="InterPro" id="IPR020843">
    <property type="entry name" value="ER"/>
</dbReference>
<dbReference type="Gene3D" id="3.40.50.720">
    <property type="entry name" value="NAD(P)-binding Rossmann-like Domain"/>
    <property type="match status" value="1"/>
</dbReference>
<keyword evidence="4" id="KW-1185">Reference proteome</keyword>
<dbReference type="CDD" id="cd05289">
    <property type="entry name" value="MDR_like_2"/>
    <property type="match status" value="1"/>
</dbReference>
<feature type="region of interest" description="Disordered" evidence="1">
    <location>
        <begin position="1"/>
        <end position="29"/>
    </location>
</feature>
<dbReference type="InterPro" id="IPR052585">
    <property type="entry name" value="Lipid_raft_assoc_Zn_ADH"/>
</dbReference>
<dbReference type="PANTHER" id="PTHR43482:SF4">
    <property type="entry name" value="ALCOHOL DEHYDROGENASE, PUTATIVE (AFU_ORTHOLOGUE AFUA_7G06260)-RELATED"/>
    <property type="match status" value="1"/>
</dbReference>
<evidence type="ECO:0000256" key="1">
    <source>
        <dbReference type="SAM" id="MobiDB-lite"/>
    </source>
</evidence>
<sequence length="344" mass="37246">MQAIRLRPASPGQPPYSPQNPAPSSALQLGNDVQIPMPTHAGELLVRIRAATVTRDELTWPEIYVTQSAIPGLDFAGTVVSTSSSNEESPFKPGDEIFGMVDTDRSSVWAEYAVVKVEEACAKPLMLSWEEAAALPLSALTAYQALFDKAGLPRPAFGDLRNRSHNVQETTGRRILITGATGCVGIYLVQLAKLAGNHIAALTSSVDRNRAFLLSLGADEVVETGNLGKDIRTYDAIIDTIGGKILEMCWSRVTLGGNLVSVESSSFGFDQKHRQTSADPREDVRAVFFIVKPSRAQLEEISQAIDLGLLRAFVAESFPLMDAQLAYDQCKQRSSGRGKIVLTI</sequence>